<dbReference type="RefSeq" id="WP_106706504.1">
    <property type="nucleotide sequence ID" value="NZ_PXXU01000015.1"/>
</dbReference>
<keyword evidence="10" id="KW-1185">Reference proteome</keyword>
<dbReference type="Gene3D" id="1.20.1640.10">
    <property type="entry name" value="Multidrug efflux transporter AcrB transmembrane domain"/>
    <property type="match status" value="2"/>
</dbReference>
<dbReference type="SUPFAM" id="SSF82866">
    <property type="entry name" value="Multidrug efflux transporter AcrB transmembrane domain"/>
    <property type="match status" value="2"/>
</dbReference>
<comment type="caution">
    <text evidence="9">The sequence shown here is derived from an EMBL/GenBank/DDBJ whole genome shotgun (WGS) entry which is preliminary data.</text>
</comment>
<dbReference type="Gene3D" id="3.30.2090.10">
    <property type="entry name" value="Multidrug efflux transporter AcrB TolC docking domain, DN and DC subdomains"/>
    <property type="match status" value="2"/>
</dbReference>
<dbReference type="NCBIfam" id="TIGR00914">
    <property type="entry name" value="2A0601"/>
    <property type="match status" value="1"/>
</dbReference>
<evidence type="ECO:0000313" key="10">
    <source>
        <dbReference type="Proteomes" id="UP000241912"/>
    </source>
</evidence>
<dbReference type="GO" id="GO:0005886">
    <property type="term" value="C:plasma membrane"/>
    <property type="evidence" value="ECO:0007669"/>
    <property type="project" value="UniProtKB-SubCell"/>
</dbReference>
<dbReference type="InterPro" id="IPR027463">
    <property type="entry name" value="AcrB_DN_DC_subdom"/>
</dbReference>
<evidence type="ECO:0000256" key="3">
    <source>
        <dbReference type="ARBA" id="ARBA00022448"/>
    </source>
</evidence>
<keyword evidence="7 8" id="KW-0472">Membrane</keyword>
<proteinExistence type="inferred from homology"/>
<organism evidence="9 10">
    <name type="scientific">Nitrosomonas supralitoralis</name>
    <dbReference type="NCBI Taxonomy" id="2116706"/>
    <lineage>
        <taxon>Bacteria</taxon>
        <taxon>Pseudomonadati</taxon>
        <taxon>Pseudomonadota</taxon>
        <taxon>Betaproteobacteria</taxon>
        <taxon>Nitrosomonadales</taxon>
        <taxon>Nitrosomonadaceae</taxon>
        <taxon>Nitrosomonas</taxon>
    </lineage>
</organism>
<accession>A0A2P7NW53</accession>
<feature type="transmembrane region" description="Helical" evidence="8">
    <location>
        <begin position="473"/>
        <end position="494"/>
    </location>
</feature>
<dbReference type="SUPFAM" id="SSF82693">
    <property type="entry name" value="Multidrug efflux transporter AcrB pore domain, PN1, PN2, PC1 and PC2 subdomains"/>
    <property type="match status" value="2"/>
</dbReference>
<name>A0A2P7NW53_9PROT</name>
<dbReference type="SUPFAM" id="SSF82714">
    <property type="entry name" value="Multidrug efflux transporter AcrB TolC docking domain, DN and DC subdomains"/>
    <property type="match status" value="2"/>
</dbReference>
<evidence type="ECO:0000256" key="8">
    <source>
        <dbReference type="SAM" id="Phobius"/>
    </source>
</evidence>
<sequence length="1038" mass="113903">MLKHVIEWSIRNVFLVLLGTGLIVGWGIYALWKMPIDAIPDLSDVQVIIYTEYPGQAPQVVEDQVTYPLTTAMLAVPRAKVVRGQSAFGVSFIYVIFEDGTDIYWARSRVLEYLSFAANQLPQDVRPALGPDATGVGWIYQYVVTAKNRTLDELRTIQDWFLRYQLTTTHGISEIASVGGFVKTYQITVDPRRLQAYDIPLKRITEVIAASNRDVGGRVIELAETEYMVRGRGYLRGISDLENLVVRAHIGMPVLLRDIARVELVPGERRGITELNGEGEAVSGIAVARYGENALDVIHDLEAKIDQIKSGLPQDVSVKSVYNRSELIHRAIATLKEIFIEQIIIIALVCAVFLMHVRSALVAIIMLPIGVLIAFIAMGQLGINSNIMSLAGIALAIAEMTDAAIVMVENAHKHLARLKPGESRTDAIITACKEVGPSLFFSLLIITVSFLPVFALEAQEGRMFQPLAYTKTFAMAGAAILSITLVPVLILLLIRGRIPREQDNPLGRLMIRCYQPIVAGVMHWKKTILVIALGVLAVTLYPAMRLGTEFMPTLNEGTLLYMPVTLPGISVTKAAETMQTQNKIIMSFPEVASVFGKAGRADTATDPAPLEMTETIINLKPEHEWRPGLTIDQLIAELDQALQIPGVANAWTMPIKNRIDMLATGIRTPVGIKVFGNNLTEIETIARQIEAVVKTVPGTASAYAERITGGYYLDIEPDRLALARYGLAVGDLLDVISVALGGEVITTTVEGRERFDVAIRYPRELRSDPQAIATQVLVPAMGGTMVPLGQLAQVKLVQGPPSIRTENALLSAYIFIDIRDRDIGGYIADAQQAVQKQVQFPPGYYATWSGQFEYMQRATEKLKLVIPLTILMVFLLVYLNFGRLTETLIVMLSIPFSVVGGIWLMYWLDYNLSIAAVVGFIGLIGIAAESGMVMLTFIDQSLTTIARQRKAMDEQVSLKDLYDAVVQGAVYRIRPVMMTIAGSVIGLLPVMLSTGTGSEVMRRIAAPMVGGMVSATILTLIIFPAVYALVKEIPLRRG</sequence>
<feature type="transmembrane region" description="Helical" evidence="8">
    <location>
        <begin position="914"/>
        <end position="938"/>
    </location>
</feature>
<dbReference type="InterPro" id="IPR001036">
    <property type="entry name" value="Acrflvin-R"/>
</dbReference>
<dbReference type="GO" id="GO:0042910">
    <property type="term" value="F:xenobiotic transmembrane transporter activity"/>
    <property type="evidence" value="ECO:0007669"/>
    <property type="project" value="TreeGrafter"/>
</dbReference>
<dbReference type="EMBL" id="PXXU01000015">
    <property type="protein sequence ID" value="PSJ17678.1"/>
    <property type="molecule type" value="Genomic_DNA"/>
</dbReference>
<dbReference type="Pfam" id="PF00873">
    <property type="entry name" value="ACR_tran"/>
    <property type="match status" value="1"/>
</dbReference>
<protein>
    <submittedName>
        <fullName evidence="9">CusA/CzcA family heavy metal efflux RND transporter</fullName>
    </submittedName>
</protein>
<gene>
    <name evidence="9" type="ORF">C7H79_06595</name>
</gene>
<dbReference type="PRINTS" id="PR00702">
    <property type="entry name" value="ACRIFLAVINRP"/>
</dbReference>
<feature type="transmembrane region" description="Helical" evidence="8">
    <location>
        <begin position="338"/>
        <end position="354"/>
    </location>
</feature>
<comment type="similarity">
    <text evidence="2">Belongs to the resistance-nodulation-cell division (RND) (TC 2.A.6) family.</text>
</comment>
<dbReference type="OrthoDB" id="9176633at2"/>
<feature type="transmembrane region" description="Helical" evidence="8">
    <location>
        <begin position="888"/>
        <end position="908"/>
    </location>
</feature>
<feature type="transmembrane region" description="Helical" evidence="8">
    <location>
        <begin position="1004"/>
        <end position="1030"/>
    </location>
</feature>
<feature type="transmembrane region" description="Helical" evidence="8">
    <location>
        <begin position="361"/>
        <end position="381"/>
    </location>
</feature>
<feature type="transmembrane region" description="Helical" evidence="8">
    <location>
        <begin position="387"/>
        <end position="408"/>
    </location>
</feature>
<dbReference type="Proteomes" id="UP000241912">
    <property type="component" value="Unassembled WGS sequence"/>
</dbReference>
<dbReference type="Gene3D" id="3.30.70.1440">
    <property type="entry name" value="Multidrug efflux transporter AcrB pore domain"/>
    <property type="match status" value="1"/>
</dbReference>
<reference evidence="9 10" key="1">
    <citation type="submission" date="2018-03" db="EMBL/GenBank/DDBJ databases">
        <title>Draft genome of Nitrosomonas supralitoralis APG5.</title>
        <authorList>
            <person name="Urakawa H."/>
            <person name="Lopez J.V."/>
        </authorList>
    </citation>
    <scope>NUCLEOTIDE SEQUENCE [LARGE SCALE GENOMIC DNA]</scope>
    <source>
        <strain evidence="9 10">APG5</strain>
    </source>
</reference>
<keyword evidence="6 8" id="KW-1133">Transmembrane helix</keyword>
<evidence type="ECO:0000313" key="9">
    <source>
        <dbReference type="EMBL" id="PSJ17678.1"/>
    </source>
</evidence>
<keyword evidence="3" id="KW-0813">Transport</keyword>
<evidence type="ECO:0000256" key="2">
    <source>
        <dbReference type="ARBA" id="ARBA00010942"/>
    </source>
</evidence>
<dbReference type="PANTHER" id="PTHR32063">
    <property type="match status" value="1"/>
</dbReference>
<feature type="transmembrane region" description="Helical" evidence="8">
    <location>
        <begin position="976"/>
        <end position="992"/>
    </location>
</feature>
<feature type="transmembrane region" description="Helical" evidence="8">
    <location>
        <begin position="428"/>
        <end position="453"/>
    </location>
</feature>
<feature type="transmembrane region" description="Helical" evidence="8">
    <location>
        <begin position="864"/>
        <end position="881"/>
    </location>
</feature>
<comment type="subcellular location">
    <subcellularLocation>
        <location evidence="1">Cell membrane</location>
        <topology evidence="1">Multi-pass membrane protein</topology>
    </subcellularLocation>
</comment>
<evidence type="ECO:0000256" key="6">
    <source>
        <dbReference type="ARBA" id="ARBA00022989"/>
    </source>
</evidence>
<evidence type="ECO:0000256" key="7">
    <source>
        <dbReference type="ARBA" id="ARBA00023136"/>
    </source>
</evidence>
<dbReference type="GO" id="GO:0008324">
    <property type="term" value="F:monoatomic cation transmembrane transporter activity"/>
    <property type="evidence" value="ECO:0007669"/>
    <property type="project" value="InterPro"/>
</dbReference>
<dbReference type="InterPro" id="IPR004763">
    <property type="entry name" value="CusA-like"/>
</dbReference>
<dbReference type="Gene3D" id="3.30.70.1430">
    <property type="entry name" value="Multidrug efflux transporter AcrB pore domain"/>
    <property type="match status" value="2"/>
</dbReference>
<dbReference type="AlphaFoldDB" id="A0A2P7NW53"/>
<dbReference type="Gene3D" id="3.30.70.1320">
    <property type="entry name" value="Multidrug efflux transporter AcrB pore domain like"/>
    <property type="match status" value="1"/>
</dbReference>
<evidence type="ECO:0000256" key="1">
    <source>
        <dbReference type="ARBA" id="ARBA00004651"/>
    </source>
</evidence>
<evidence type="ECO:0000256" key="4">
    <source>
        <dbReference type="ARBA" id="ARBA00022475"/>
    </source>
</evidence>
<keyword evidence="4" id="KW-1003">Cell membrane</keyword>
<feature type="transmembrane region" description="Helical" evidence="8">
    <location>
        <begin position="12"/>
        <end position="32"/>
    </location>
</feature>
<keyword evidence="5 8" id="KW-0812">Transmembrane</keyword>
<feature type="transmembrane region" description="Helical" evidence="8">
    <location>
        <begin position="527"/>
        <end position="544"/>
    </location>
</feature>
<evidence type="ECO:0000256" key="5">
    <source>
        <dbReference type="ARBA" id="ARBA00022692"/>
    </source>
</evidence>
<dbReference type="PANTHER" id="PTHR32063:SF19">
    <property type="entry name" value="CATION EFFLUX SYSTEM PROTEIN CUSA"/>
    <property type="match status" value="1"/>
</dbReference>